<feature type="transmembrane region" description="Helical" evidence="8">
    <location>
        <begin position="266"/>
        <end position="282"/>
    </location>
</feature>
<dbReference type="RefSeq" id="WP_187010759.1">
    <property type="nucleotide sequence ID" value="NZ_JACRUI010000004.1"/>
</dbReference>
<feature type="transmembrane region" description="Helical" evidence="8">
    <location>
        <begin position="317"/>
        <end position="335"/>
    </location>
</feature>
<feature type="transmembrane region" description="Helical" evidence="8">
    <location>
        <begin position="123"/>
        <end position="142"/>
    </location>
</feature>
<evidence type="ECO:0000313" key="10">
    <source>
        <dbReference type="EMBL" id="MBC5842262.1"/>
    </source>
</evidence>
<dbReference type="EMBL" id="JACRUJ010000004">
    <property type="protein sequence ID" value="MBC5842262.1"/>
    <property type="molecule type" value="Genomic_DNA"/>
</dbReference>
<evidence type="ECO:0000256" key="1">
    <source>
        <dbReference type="ARBA" id="ARBA00004651"/>
    </source>
</evidence>
<comment type="subcellular location">
    <subcellularLocation>
        <location evidence="1">Cell membrane</location>
        <topology evidence="1">Multi-pass membrane protein</topology>
    </subcellularLocation>
</comment>
<dbReference type="PANTHER" id="PTHR33908:SF11">
    <property type="entry name" value="MEMBRANE PROTEIN"/>
    <property type="match status" value="1"/>
</dbReference>
<keyword evidence="7 8" id="KW-0472">Membrane</keyword>
<evidence type="ECO:0000256" key="7">
    <source>
        <dbReference type="ARBA" id="ARBA00023136"/>
    </source>
</evidence>
<evidence type="ECO:0000256" key="5">
    <source>
        <dbReference type="ARBA" id="ARBA00022692"/>
    </source>
</evidence>
<comment type="caution">
    <text evidence="10">The sequence shown here is derived from an EMBL/GenBank/DDBJ whole genome shotgun (WGS) entry which is preliminary data.</text>
</comment>
<dbReference type="InterPro" id="IPR038731">
    <property type="entry name" value="RgtA/B/C-like"/>
</dbReference>
<reference evidence="10 11" key="1">
    <citation type="submission" date="2020-08" db="EMBL/GenBank/DDBJ databases">
        <title>Description of novel Flavobacterium F-380 isolate.</title>
        <authorList>
            <person name="Saticioglu I.B."/>
            <person name="Duman M."/>
            <person name="Altun S."/>
        </authorList>
    </citation>
    <scope>NUCLEOTIDE SEQUENCE [LARGE SCALE GENOMIC DNA]</scope>
    <source>
        <strain evidence="10 11">F-380</strain>
    </source>
</reference>
<evidence type="ECO:0000256" key="3">
    <source>
        <dbReference type="ARBA" id="ARBA00022676"/>
    </source>
</evidence>
<accession>A0ABR7J9Q7</accession>
<evidence type="ECO:0000256" key="2">
    <source>
        <dbReference type="ARBA" id="ARBA00022475"/>
    </source>
</evidence>
<feature type="domain" description="Glycosyltransferase RgtA/B/C/D-like" evidence="9">
    <location>
        <begin position="50"/>
        <end position="208"/>
    </location>
</feature>
<protein>
    <submittedName>
        <fullName evidence="10">Glycosyltransferase family 39 protein</fullName>
    </submittedName>
</protein>
<keyword evidence="3" id="KW-0328">Glycosyltransferase</keyword>
<evidence type="ECO:0000256" key="4">
    <source>
        <dbReference type="ARBA" id="ARBA00022679"/>
    </source>
</evidence>
<keyword evidence="6 8" id="KW-1133">Transmembrane helix</keyword>
<keyword evidence="4" id="KW-0808">Transferase</keyword>
<dbReference type="InterPro" id="IPR050297">
    <property type="entry name" value="LipidA_mod_glycosyltrf_83"/>
</dbReference>
<dbReference type="Pfam" id="PF13231">
    <property type="entry name" value="PMT_2"/>
    <property type="match status" value="1"/>
</dbReference>
<evidence type="ECO:0000256" key="6">
    <source>
        <dbReference type="ARBA" id="ARBA00022989"/>
    </source>
</evidence>
<evidence type="ECO:0000256" key="8">
    <source>
        <dbReference type="SAM" id="Phobius"/>
    </source>
</evidence>
<keyword evidence="11" id="KW-1185">Reference proteome</keyword>
<keyword evidence="5 8" id="KW-0812">Transmembrane</keyword>
<organism evidence="10 11">
    <name type="scientific">Flavobacterium kayseriense</name>
    <dbReference type="NCBI Taxonomy" id="2764714"/>
    <lineage>
        <taxon>Bacteria</taxon>
        <taxon>Pseudomonadati</taxon>
        <taxon>Bacteroidota</taxon>
        <taxon>Flavobacteriia</taxon>
        <taxon>Flavobacteriales</taxon>
        <taxon>Flavobacteriaceae</taxon>
        <taxon>Flavobacterium</taxon>
    </lineage>
</organism>
<feature type="transmembrane region" description="Helical" evidence="8">
    <location>
        <begin position="5"/>
        <end position="22"/>
    </location>
</feature>
<feature type="transmembrane region" description="Helical" evidence="8">
    <location>
        <begin position="148"/>
        <end position="179"/>
    </location>
</feature>
<feature type="transmembrane region" description="Helical" evidence="8">
    <location>
        <begin position="71"/>
        <end position="93"/>
    </location>
</feature>
<dbReference type="PANTHER" id="PTHR33908">
    <property type="entry name" value="MANNOSYLTRANSFERASE YKCB-RELATED"/>
    <property type="match status" value="1"/>
</dbReference>
<feature type="transmembrane region" description="Helical" evidence="8">
    <location>
        <begin position="191"/>
        <end position="210"/>
    </location>
</feature>
<keyword evidence="2" id="KW-1003">Cell membrane</keyword>
<feature type="transmembrane region" description="Helical" evidence="8">
    <location>
        <begin position="241"/>
        <end position="259"/>
    </location>
</feature>
<evidence type="ECO:0000313" key="11">
    <source>
        <dbReference type="Proteomes" id="UP000629963"/>
    </source>
</evidence>
<feature type="transmembrane region" description="Helical" evidence="8">
    <location>
        <begin position="288"/>
        <end position="305"/>
    </location>
</feature>
<sequence length="496" mass="57033">MKKYFPILIILTIIKLVIHLYGNHNYGFHRDELLHLSASEHLAWGYFEFPPFIALVGKVAHFVFGYSLSGVRFFSTLAGVLILVLCCLVAIELGGKKKAVLLAGTAVLSFIPYYRNHMLFQPVAFDQLFWIVGFYFLLKYFNSKNEKFLIYLGISCGLGLMNKYTFLIWIMGIVIGLFFYQKGILFKNRTLYVGGLITLIIFLPNVFWQYDHGFPALLHLQKLKESQLNQNGIFDFVLGQLKHPLVLSISLIGLYAYFFDSKLKEYKVMGIAAVVTFIVMWFMQSKEYYFFAMYPILFAAGAVKVERLLQGSPKWNYAVAAALFIPIIPFIPHAIPVLPISTYVSYLNLKPEDDGRVILTDDFADMFGWEEQVQLVHNLYKSLPSSERKKYMIWAENYGEAGAIQIIGKKYKLPNPVCAHGSFWSWGTGNTKGEFCISIGNEKRVIEKFFKTCKLVKMIKHKYVIDEENNIPVYLCSDPKIDFIQNWSLLESHVFD</sequence>
<gene>
    <name evidence="10" type="ORF">H8R23_12660</name>
</gene>
<proteinExistence type="predicted"/>
<name>A0ABR7J9Q7_9FLAO</name>
<evidence type="ECO:0000259" key="9">
    <source>
        <dbReference type="Pfam" id="PF13231"/>
    </source>
</evidence>
<dbReference type="Proteomes" id="UP000629963">
    <property type="component" value="Unassembled WGS sequence"/>
</dbReference>